<dbReference type="InterPro" id="IPR050660">
    <property type="entry name" value="NEK_Ser/Thr_kinase"/>
</dbReference>
<sequence length="476" mass="52522">MAMDPMICVVLQNMTGERLELEVSLKMTVRELKRQIARYWSMPRLCQRLLLGNKFLDDDSEALAEHLEGSSTLLALTVVASRPATSDGVLAERLAMDALQEEGFEVLKMLRGTRRFLNFSVQEKGSSGGESYVAKAISLQGLDERTRVDVQQEVATFEAIAVHPNLAAYCQNFLDDTGEVLFTVMSHSEGKELRSAIGKAQVARQSIPGPTIMRWTSQLLAGLRHLHTRGVLHRDLTPSNILLCEGEQLVRIGEFGISQLLDSQVLTRMSDDSSVHYLAPELILNESHGVHTDMWAIGCILFELCTLQLPFEGRSIFEFAMEVAEKDPDWSLWRSTSELQDAAERLLCKHASGRPTAASLLADPLFSEQSPARRVWGEQPDTRERTPDPRLASSPLYHLVAGDPSPKLLSPVKGSTWVGDDGLWLPGGSAGALKCRMEAKDPDVAEGHRPLLVGRLGLLDPEFETRSLCGSRGAGR</sequence>
<keyword evidence="2" id="KW-0723">Serine/threonine-protein kinase</keyword>
<dbReference type="PROSITE" id="PS00109">
    <property type="entry name" value="PROTEIN_KINASE_TYR"/>
    <property type="match status" value="1"/>
</dbReference>
<dbReference type="InterPro" id="IPR000626">
    <property type="entry name" value="Ubiquitin-like_dom"/>
</dbReference>
<dbReference type="InterPro" id="IPR011009">
    <property type="entry name" value="Kinase-like_dom_sf"/>
</dbReference>
<keyword evidence="4" id="KW-0547">Nucleotide-binding</keyword>
<evidence type="ECO:0000256" key="8">
    <source>
        <dbReference type="ARBA" id="ARBA00048679"/>
    </source>
</evidence>
<protein>
    <recommendedName>
        <fullName evidence="1">non-specific serine/threonine protein kinase</fullName>
        <ecNumber evidence="1">2.7.11.1</ecNumber>
    </recommendedName>
</protein>
<evidence type="ECO:0000256" key="6">
    <source>
        <dbReference type="ARBA" id="ARBA00022840"/>
    </source>
</evidence>
<evidence type="ECO:0000256" key="2">
    <source>
        <dbReference type="ARBA" id="ARBA00022527"/>
    </source>
</evidence>
<dbReference type="AlphaFoldDB" id="A0A7S1W5L3"/>
<evidence type="ECO:0000313" key="12">
    <source>
        <dbReference type="EMBL" id="CAD9150288.1"/>
    </source>
</evidence>
<dbReference type="PROSITE" id="PS50053">
    <property type="entry name" value="UBIQUITIN_2"/>
    <property type="match status" value="1"/>
</dbReference>
<feature type="domain" description="Protein kinase" evidence="10">
    <location>
        <begin position="104"/>
        <end position="366"/>
    </location>
</feature>
<keyword evidence="5" id="KW-0418">Kinase</keyword>
<keyword evidence="6" id="KW-0067">ATP-binding</keyword>
<feature type="domain" description="Ubiquitin-like" evidence="11">
    <location>
        <begin position="7"/>
        <end position="65"/>
    </location>
</feature>
<dbReference type="InterPro" id="IPR008266">
    <property type="entry name" value="Tyr_kinase_AS"/>
</dbReference>
<evidence type="ECO:0000259" key="11">
    <source>
        <dbReference type="PROSITE" id="PS50053"/>
    </source>
</evidence>
<evidence type="ECO:0000256" key="7">
    <source>
        <dbReference type="ARBA" id="ARBA00047899"/>
    </source>
</evidence>
<dbReference type="GO" id="GO:0005524">
    <property type="term" value="F:ATP binding"/>
    <property type="evidence" value="ECO:0007669"/>
    <property type="project" value="UniProtKB-KW"/>
</dbReference>
<keyword evidence="3" id="KW-0808">Transferase</keyword>
<evidence type="ECO:0000256" key="3">
    <source>
        <dbReference type="ARBA" id="ARBA00022679"/>
    </source>
</evidence>
<dbReference type="CDD" id="cd17039">
    <property type="entry name" value="Ubl_ubiquitin_like"/>
    <property type="match status" value="1"/>
</dbReference>
<name>A0A7S1W5L3_ALECA</name>
<accession>A0A7S1W5L3</accession>
<organism evidence="12">
    <name type="scientific">Alexandrium catenella</name>
    <name type="common">Red tide dinoflagellate</name>
    <name type="synonym">Gonyaulax catenella</name>
    <dbReference type="NCBI Taxonomy" id="2925"/>
    <lineage>
        <taxon>Eukaryota</taxon>
        <taxon>Sar</taxon>
        <taxon>Alveolata</taxon>
        <taxon>Dinophyceae</taxon>
        <taxon>Gonyaulacales</taxon>
        <taxon>Pyrocystaceae</taxon>
        <taxon>Alexandrium</taxon>
    </lineage>
</organism>
<proteinExistence type="predicted"/>
<evidence type="ECO:0000259" key="10">
    <source>
        <dbReference type="PROSITE" id="PS50011"/>
    </source>
</evidence>
<dbReference type="InterPro" id="IPR000719">
    <property type="entry name" value="Prot_kinase_dom"/>
</dbReference>
<evidence type="ECO:0000256" key="1">
    <source>
        <dbReference type="ARBA" id="ARBA00012513"/>
    </source>
</evidence>
<dbReference type="PANTHER" id="PTHR43671">
    <property type="entry name" value="SERINE/THREONINE-PROTEIN KINASE NEK"/>
    <property type="match status" value="1"/>
</dbReference>
<feature type="region of interest" description="Disordered" evidence="9">
    <location>
        <begin position="371"/>
        <end position="394"/>
    </location>
</feature>
<dbReference type="Pfam" id="PF00069">
    <property type="entry name" value="Pkinase"/>
    <property type="match status" value="1"/>
</dbReference>
<dbReference type="PANTHER" id="PTHR43671:SF98">
    <property type="entry name" value="SERINE_THREONINE-PROTEIN KINASE NEK11"/>
    <property type="match status" value="1"/>
</dbReference>
<dbReference type="EC" id="2.7.11.1" evidence="1"/>
<gene>
    <name evidence="12" type="ORF">ACAT0790_LOCUS31453</name>
</gene>
<dbReference type="InterPro" id="IPR029071">
    <property type="entry name" value="Ubiquitin-like_domsf"/>
</dbReference>
<comment type="catalytic activity">
    <reaction evidence="8">
        <text>L-seryl-[protein] + ATP = O-phospho-L-seryl-[protein] + ADP + H(+)</text>
        <dbReference type="Rhea" id="RHEA:17989"/>
        <dbReference type="Rhea" id="RHEA-COMP:9863"/>
        <dbReference type="Rhea" id="RHEA-COMP:11604"/>
        <dbReference type="ChEBI" id="CHEBI:15378"/>
        <dbReference type="ChEBI" id="CHEBI:29999"/>
        <dbReference type="ChEBI" id="CHEBI:30616"/>
        <dbReference type="ChEBI" id="CHEBI:83421"/>
        <dbReference type="ChEBI" id="CHEBI:456216"/>
        <dbReference type="EC" id="2.7.11.1"/>
    </reaction>
</comment>
<dbReference type="SMART" id="SM00213">
    <property type="entry name" value="UBQ"/>
    <property type="match status" value="1"/>
</dbReference>
<evidence type="ECO:0000256" key="9">
    <source>
        <dbReference type="SAM" id="MobiDB-lite"/>
    </source>
</evidence>
<dbReference type="PROSITE" id="PS50011">
    <property type="entry name" value="PROTEIN_KINASE_DOM"/>
    <property type="match status" value="1"/>
</dbReference>
<dbReference type="SUPFAM" id="SSF54236">
    <property type="entry name" value="Ubiquitin-like"/>
    <property type="match status" value="1"/>
</dbReference>
<comment type="catalytic activity">
    <reaction evidence="7">
        <text>L-threonyl-[protein] + ATP = O-phospho-L-threonyl-[protein] + ADP + H(+)</text>
        <dbReference type="Rhea" id="RHEA:46608"/>
        <dbReference type="Rhea" id="RHEA-COMP:11060"/>
        <dbReference type="Rhea" id="RHEA-COMP:11605"/>
        <dbReference type="ChEBI" id="CHEBI:15378"/>
        <dbReference type="ChEBI" id="CHEBI:30013"/>
        <dbReference type="ChEBI" id="CHEBI:30616"/>
        <dbReference type="ChEBI" id="CHEBI:61977"/>
        <dbReference type="ChEBI" id="CHEBI:456216"/>
        <dbReference type="EC" id="2.7.11.1"/>
    </reaction>
</comment>
<dbReference type="EMBL" id="HBGE01052107">
    <property type="protein sequence ID" value="CAD9150288.1"/>
    <property type="molecule type" value="Transcribed_RNA"/>
</dbReference>
<reference evidence="12" key="1">
    <citation type="submission" date="2021-01" db="EMBL/GenBank/DDBJ databases">
        <authorList>
            <person name="Corre E."/>
            <person name="Pelletier E."/>
            <person name="Niang G."/>
            <person name="Scheremetjew M."/>
            <person name="Finn R."/>
            <person name="Kale V."/>
            <person name="Holt S."/>
            <person name="Cochrane G."/>
            <person name="Meng A."/>
            <person name="Brown T."/>
            <person name="Cohen L."/>
        </authorList>
    </citation>
    <scope>NUCLEOTIDE SEQUENCE</scope>
    <source>
        <strain evidence="12">OF101</strain>
    </source>
</reference>
<evidence type="ECO:0000256" key="4">
    <source>
        <dbReference type="ARBA" id="ARBA00022741"/>
    </source>
</evidence>
<dbReference type="GO" id="GO:0004674">
    <property type="term" value="F:protein serine/threonine kinase activity"/>
    <property type="evidence" value="ECO:0007669"/>
    <property type="project" value="UniProtKB-KW"/>
</dbReference>
<dbReference type="Gene3D" id="3.10.20.90">
    <property type="entry name" value="Phosphatidylinositol 3-kinase Catalytic Subunit, Chain A, domain 1"/>
    <property type="match status" value="1"/>
</dbReference>
<dbReference type="Pfam" id="PF00240">
    <property type="entry name" value="ubiquitin"/>
    <property type="match status" value="1"/>
</dbReference>
<dbReference type="Gene3D" id="1.10.510.10">
    <property type="entry name" value="Transferase(Phosphotransferase) domain 1"/>
    <property type="match status" value="1"/>
</dbReference>
<dbReference type="Gene3D" id="3.30.200.20">
    <property type="entry name" value="Phosphorylase Kinase, domain 1"/>
    <property type="match status" value="1"/>
</dbReference>
<dbReference type="SUPFAM" id="SSF56112">
    <property type="entry name" value="Protein kinase-like (PK-like)"/>
    <property type="match status" value="1"/>
</dbReference>
<evidence type="ECO:0000256" key="5">
    <source>
        <dbReference type="ARBA" id="ARBA00022777"/>
    </source>
</evidence>